<name>A0A915JXS1_ROMCU</name>
<evidence type="ECO:0000256" key="2">
    <source>
        <dbReference type="ARBA" id="ARBA00009136"/>
    </source>
</evidence>
<evidence type="ECO:0000256" key="6">
    <source>
        <dbReference type="ARBA" id="ARBA00022750"/>
    </source>
</evidence>
<proteinExistence type="inferred from homology"/>
<comment type="similarity">
    <text evidence="2">Belongs to the DDI1 family.</text>
</comment>
<dbReference type="OMA" id="GHRLNAF"/>
<evidence type="ECO:0000256" key="8">
    <source>
        <dbReference type="ARBA" id="ARBA00022927"/>
    </source>
</evidence>
<dbReference type="InterPro" id="IPR029071">
    <property type="entry name" value="Ubiquitin-like_domsf"/>
</dbReference>
<dbReference type="Gene3D" id="3.10.20.90">
    <property type="entry name" value="Phosphatidylinositol 3-kinase Catalytic Subunit, Chain A, domain 1"/>
    <property type="match status" value="1"/>
</dbReference>
<dbReference type="Proteomes" id="UP000887565">
    <property type="component" value="Unplaced"/>
</dbReference>
<dbReference type="Gene3D" id="1.10.8.10">
    <property type="entry name" value="DNA helicase RuvA subunit, C-terminal domain"/>
    <property type="match status" value="1"/>
</dbReference>
<evidence type="ECO:0000256" key="1">
    <source>
        <dbReference type="ARBA" id="ARBA00004496"/>
    </source>
</evidence>
<dbReference type="GO" id="GO:0006508">
    <property type="term" value="P:proteolysis"/>
    <property type="evidence" value="ECO:0007669"/>
    <property type="project" value="UniProtKB-KW"/>
</dbReference>
<dbReference type="PANTHER" id="PTHR15397:SF3">
    <property type="entry name" value="DNA DAMAGE INDUCIBLE 1 HOMOLOG 2"/>
    <property type="match status" value="1"/>
</dbReference>
<dbReference type="CDD" id="cd05479">
    <property type="entry name" value="RP_DDI"/>
    <property type="match status" value="1"/>
</dbReference>
<dbReference type="InterPro" id="IPR009060">
    <property type="entry name" value="UBA-like_sf"/>
</dbReference>
<dbReference type="InterPro" id="IPR021109">
    <property type="entry name" value="Peptidase_aspartic_dom_sf"/>
</dbReference>
<dbReference type="SUPFAM" id="SSF54236">
    <property type="entry name" value="Ubiquitin-like"/>
    <property type="match status" value="1"/>
</dbReference>
<evidence type="ECO:0000256" key="7">
    <source>
        <dbReference type="ARBA" id="ARBA00022801"/>
    </source>
</evidence>
<comment type="subcellular location">
    <subcellularLocation>
        <location evidence="1">Cytoplasm</location>
    </subcellularLocation>
</comment>
<evidence type="ECO:0000256" key="3">
    <source>
        <dbReference type="ARBA" id="ARBA00022448"/>
    </source>
</evidence>
<keyword evidence="3" id="KW-0813">Transport</keyword>
<keyword evidence="10" id="KW-1185">Reference proteome</keyword>
<evidence type="ECO:0000256" key="5">
    <source>
        <dbReference type="ARBA" id="ARBA00022670"/>
    </source>
</evidence>
<dbReference type="SMART" id="SM00165">
    <property type="entry name" value="UBA"/>
    <property type="match status" value="1"/>
</dbReference>
<dbReference type="Pfam" id="PF24669">
    <property type="entry name" value="Ddi2_HDD"/>
    <property type="match status" value="1"/>
</dbReference>
<keyword evidence="7" id="KW-0378">Hydrolase</keyword>
<reference evidence="11" key="1">
    <citation type="submission" date="2022-11" db="UniProtKB">
        <authorList>
            <consortium name="WormBaseParasite"/>
        </authorList>
    </citation>
    <scope>IDENTIFICATION</scope>
</reference>
<dbReference type="SUPFAM" id="SSF50630">
    <property type="entry name" value="Acid proteases"/>
    <property type="match status" value="1"/>
</dbReference>
<accession>A0A915JXS1</accession>
<dbReference type="SUPFAM" id="SSF46934">
    <property type="entry name" value="UBA-like"/>
    <property type="match status" value="1"/>
</dbReference>
<protein>
    <submittedName>
        <fullName evidence="11">UBA domain-containing protein</fullName>
    </submittedName>
</protein>
<dbReference type="PANTHER" id="PTHR15397">
    <property type="entry name" value="SODIUM-GLUCOSE COTRANSPORTER REGULATORY PROTEIN -RELATED"/>
    <property type="match status" value="1"/>
</dbReference>
<evidence type="ECO:0000259" key="9">
    <source>
        <dbReference type="PROSITE" id="PS50030"/>
    </source>
</evidence>
<keyword evidence="5" id="KW-0645">Protease</keyword>
<keyword evidence="8" id="KW-0653">Protein transport</keyword>
<dbReference type="CDD" id="cd01796">
    <property type="entry name" value="Ubl_Ddi1_like"/>
    <property type="match status" value="1"/>
</dbReference>
<evidence type="ECO:0000313" key="11">
    <source>
        <dbReference type="WBParaSite" id="nRc.2.0.1.t30497-RA"/>
    </source>
</evidence>
<dbReference type="InterPro" id="IPR057273">
    <property type="entry name" value="Ddi1/2_HDD"/>
</dbReference>
<dbReference type="InterPro" id="IPR015940">
    <property type="entry name" value="UBA"/>
</dbReference>
<dbReference type="AlphaFoldDB" id="A0A915JXS1"/>
<keyword evidence="4" id="KW-0963">Cytoplasm</keyword>
<dbReference type="GO" id="GO:0005737">
    <property type="term" value="C:cytoplasm"/>
    <property type="evidence" value="ECO:0007669"/>
    <property type="project" value="UniProtKB-SubCell"/>
</dbReference>
<evidence type="ECO:0000313" key="10">
    <source>
        <dbReference type="Proteomes" id="UP000887565"/>
    </source>
</evidence>
<dbReference type="Pfam" id="PF09668">
    <property type="entry name" value="Asp_protease"/>
    <property type="match status" value="1"/>
</dbReference>
<dbReference type="WBParaSite" id="nRc.2.0.1.t30497-RA">
    <property type="protein sequence ID" value="nRc.2.0.1.t30497-RA"/>
    <property type="gene ID" value="nRc.2.0.1.g30497"/>
</dbReference>
<dbReference type="FunFam" id="2.40.70.10:FF:000005">
    <property type="entry name" value="DNA damage inducible 1 homolog 2"/>
    <property type="match status" value="1"/>
</dbReference>
<organism evidence="10 11">
    <name type="scientific">Romanomermis culicivorax</name>
    <name type="common">Nematode worm</name>
    <dbReference type="NCBI Taxonomy" id="13658"/>
    <lineage>
        <taxon>Eukaryota</taxon>
        <taxon>Metazoa</taxon>
        <taxon>Ecdysozoa</taxon>
        <taxon>Nematoda</taxon>
        <taxon>Enoplea</taxon>
        <taxon>Dorylaimia</taxon>
        <taxon>Mermithida</taxon>
        <taxon>Mermithoidea</taxon>
        <taxon>Mermithidae</taxon>
        <taxon>Romanomermis</taxon>
    </lineage>
</organism>
<keyword evidence="6" id="KW-0064">Aspartyl protease</keyword>
<dbReference type="PROSITE" id="PS50030">
    <property type="entry name" value="UBA"/>
    <property type="match status" value="1"/>
</dbReference>
<dbReference type="Gene3D" id="2.40.70.10">
    <property type="entry name" value="Acid Proteases"/>
    <property type="match status" value="1"/>
</dbReference>
<dbReference type="InterPro" id="IPR019103">
    <property type="entry name" value="Peptidase_aspartic_DDI1-type"/>
</dbReference>
<dbReference type="GO" id="GO:0015031">
    <property type="term" value="P:protein transport"/>
    <property type="evidence" value="ECO:0007669"/>
    <property type="project" value="UniProtKB-KW"/>
</dbReference>
<feature type="domain" description="UBA" evidence="9">
    <location>
        <begin position="393"/>
        <end position="433"/>
    </location>
</feature>
<evidence type="ECO:0000256" key="4">
    <source>
        <dbReference type="ARBA" id="ARBA00022490"/>
    </source>
</evidence>
<dbReference type="InterPro" id="IPR033882">
    <property type="entry name" value="DDI1_N"/>
</dbReference>
<sequence length="438" mass="48543">MQLLVTTADDAVFNLDVSDEMNLEDFLALCRHESVFLQRFSTSELSILFNGCTFHNMKQTLREIGLKSGDLLLVTRNPLNISSASASNIPSTLSTNDVIASLDFSNIRPTNKQDHSNAQISEGPSIRMLFDQLVNDQPKMNRLRHNDPELAAAAQKKDYGKFSTIIKQRLEARKHELEKRRRILADPFSPEAQQLLLQDIHRQQIDEHMQIALEHTPENFGVVTMLYVSCKVNGHDIKAFVDSGAQTTIMSEACAKSCNILHLVDRRFAGIAQGVGTSKIMGRIHLGQLQIGKDYLPTSFTVLENQNVDLLLGLDMLRRHQCCIDLKRNKLVIGTTGGETDFLPESELPPSARQPKTPIDDDVQLDQVIADSLKNVATGSNQPSGSESHIPVQPNENDILNLTQMGFSREESIKALNEASGDANKAAAILLARTIANK</sequence>
<dbReference type="GO" id="GO:0004190">
    <property type="term" value="F:aspartic-type endopeptidase activity"/>
    <property type="evidence" value="ECO:0007669"/>
    <property type="project" value="UniProtKB-KW"/>
</dbReference>